<reference evidence="8" key="1">
    <citation type="submission" date="2022-03" db="EMBL/GenBank/DDBJ databases">
        <authorList>
            <person name="Martin C."/>
        </authorList>
    </citation>
    <scope>NUCLEOTIDE SEQUENCE</scope>
</reference>
<dbReference type="Gene3D" id="3.30.300.30">
    <property type="match status" value="1"/>
</dbReference>
<dbReference type="OrthoDB" id="10253115at2759"/>
<gene>
    <name evidence="8" type="ORF">OFUS_LOCUS4435</name>
</gene>
<feature type="non-terminal residue" evidence="8">
    <location>
        <position position="1"/>
    </location>
</feature>
<evidence type="ECO:0000313" key="9">
    <source>
        <dbReference type="Proteomes" id="UP000749559"/>
    </source>
</evidence>
<dbReference type="PANTHER" id="PTHR43201">
    <property type="entry name" value="ACYL-COA SYNTHETASE"/>
    <property type="match status" value="1"/>
</dbReference>
<comment type="function">
    <text evidence="3">Acyl-CoA synthases catalyze the initial reaction in fatty acid metabolism, by forming a thioester with CoA. Has some preference toward medium-chain substrates. Plays a role in adipocyte differentiation.</text>
</comment>
<evidence type="ECO:0000256" key="4">
    <source>
        <dbReference type="ARBA" id="ARBA00039009"/>
    </source>
</evidence>
<keyword evidence="2" id="KW-0436">Ligase</keyword>
<comment type="catalytic activity">
    <reaction evidence="7">
        <text>a medium-chain fatty acid + ATP + CoA = a medium-chain fatty acyl-CoA + AMP + diphosphate</text>
        <dbReference type="Rhea" id="RHEA:48340"/>
        <dbReference type="ChEBI" id="CHEBI:30616"/>
        <dbReference type="ChEBI" id="CHEBI:33019"/>
        <dbReference type="ChEBI" id="CHEBI:57287"/>
        <dbReference type="ChEBI" id="CHEBI:59558"/>
        <dbReference type="ChEBI" id="CHEBI:90546"/>
        <dbReference type="ChEBI" id="CHEBI:456215"/>
        <dbReference type="EC" id="6.2.1.2"/>
    </reaction>
</comment>
<dbReference type="FunFam" id="3.40.50.12780:FF:000003">
    <property type="entry name" value="Long-chain-fatty-acid--CoA ligase FadD"/>
    <property type="match status" value="1"/>
</dbReference>
<comment type="similarity">
    <text evidence="1">Belongs to the ATP-dependent AMP-binding enzyme family.</text>
</comment>
<dbReference type="Pfam" id="PF13193">
    <property type="entry name" value="AMP-binding_C"/>
    <property type="match status" value="1"/>
</dbReference>
<dbReference type="InterPro" id="IPR042099">
    <property type="entry name" value="ANL_N_sf"/>
</dbReference>
<comment type="catalytic activity">
    <reaction evidence="6">
        <text>octanoate + ATP + CoA = octanoyl-CoA + AMP + diphosphate</text>
        <dbReference type="Rhea" id="RHEA:33631"/>
        <dbReference type="ChEBI" id="CHEBI:25646"/>
        <dbReference type="ChEBI" id="CHEBI:30616"/>
        <dbReference type="ChEBI" id="CHEBI:33019"/>
        <dbReference type="ChEBI" id="CHEBI:57287"/>
        <dbReference type="ChEBI" id="CHEBI:57386"/>
        <dbReference type="ChEBI" id="CHEBI:456215"/>
    </reaction>
</comment>
<evidence type="ECO:0000256" key="1">
    <source>
        <dbReference type="ARBA" id="ARBA00006432"/>
    </source>
</evidence>
<dbReference type="AlphaFoldDB" id="A0A8J1THE7"/>
<dbReference type="InterPro" id="IPR020845">
    <property type="entry name" value="AMP-binding_CS"/>
</dbReference>
<evidence type="ECO:0000313" key="8">
    <source>
        <dbReference type="EMBL" id="CAH1777383.1"/>
    </source>
</evidence>
<dbReference type="SUPFAM" id="SSF56801">
    <property type="entry name" value="Acetyl-CoA synthetase-like"/>
    <property type="match status" value="1"/>
</dbReference>
<dbReference type="Pfam" id="PF00501">
    <property type="entry name" value="AMP-binding"/>
    <property type="match status" value="1"/>
</dbReference>
<organism evidence="8 9">
    <name type="scientific">Owenia fusiformis</name>
    <name type="common">Polychaete worm</name>
    <dbReference type="NCBI Taxonomy" id="6347"/>
    <lineage>
        <taxon>Eukaryota</taxon>
        <taxon>Metazoa</taxon>
        <taxon>Spiralia</taxon>
        <taxon>Lophotrochozoa</taxon>
        <taxon>Annelida</taxon>
        <taxon>Polychaeta</taxon>
        <taxon>Sedentaria</taxon>
        <taxon>Canalipalpata</taxon>
        <taxon>Sabellida</taxon>
        <taxon>Oweniida</taxon>
        <taxon>Oweniidae</taxon>
        <taxon>Owenia</taxon>
    </lineage>
</organism>
<name>A0A8J1THE7_OWEFU</name>
<proteinExistence type="inferred from homology"/>
<evidence type="ECO:0000256" key="2">
    <source>
        <dbReference type="ARBA" id="ARBA00022598"/>
    </source>
</evidence>
<evidence type="ECO:0000256" key="5">
    <source>
        <dbReference type="ARBA" id="ARBA00039638"/>
    </source>
</evidence>
<dbReference type="GO" id="GO:0006631">
    <property type="term" value="P:fatty acid metabolic process"/>
    <property type="evidence" value="ECO:0007669"/>
    <property type="project" value="TreeGrafter"/>
</dbReference>
<protein>
    <recommendedName>
        <fullName evidence="5">Medium-chain acyl-CoA ligase ACSF2, mitochondrial</fullName>
        <ecNumber evidence="4">6.2.1.2</ecNumber>
    </recommendedName>
</protein>
<accession>A0A8J1THE7</accession>
<evidence type="ECO:0000256" key="6">
    <source>
        <dbReference type="ARBA" id="ARBA00047319"/>
    </source>
</evidence>
<dbReference type="InterPro" id="IPR025110">
    <property type="entry name" value="AMP-bd_C"/>
</dbReference>
<dbReference type="PROSITE" id="PS00455">
    <property type="entry name" value="AMP_BINDING"/>
    <property type="match status" value="1"/>
</dbReference>
<dbReference type="FunFam" id="3.30.300.30:FF:000008">
    <property type="entry name" value="2,3-dihydroxybenzoate-AMP ligase"/>
    <property type="match status" value="1"/>
</dbReference>
<dbReference type="Gene3D" id="3.40.50.12780">
    <property type="entry name" value="N-terminal domain of ligase-like"/>
    <property type="match status" value="1"/>
</dbReference>
<dbReference type="CDD" id="cd05917">
    <property type="entry name" value="FACL_like_2"/>
    <property type="match status" value="1"/>
</dbReference>
<dbReference type="EC" id="6.2.1.2" evidence="4"/>
<evidence type="ECO:0000256" key="3">
    <source>
        <dbReference type="ARBA" id="ARBA00037247"/>
    </source>
</evidence>
<dbReference type="PANTHER" id="PTHR43201:SF5">
    <property type="entry name" value="MEDIUM-CHAIN ACYL-COA LIGASE ACSF2, MITOCHONDRIAL"/>
    <property type="match status" value="1"/>
</dbReference>
<dbReference type="GO" id="GO:0031956">
    <property type="term" value="F:medium-chain fatty acid-CoA ligase activity"/>
    <property type="evidence" value="ECO:0007669"/>
    <property type="project" value="UniProtKB-EC"/>
</dbReference>
<comment type="caution">
    <text evidence="8">The sequence shown here is derived from an EMBL/GenBank/DDBJ whole genome shotgun (WGS) entry which is preliminary data.</text>
</comment>
<evidence type="ECO:0000256" key="7">
    <source>
        <dbReference type="ARBA" id="ARBA00048277"/>
    </source>
</evidence>
<dbReference type="Proteomes" id="UP000749559">
    <property type="component" value="Unassembled WGS sequence"/>
</dbReference>
<sequence>CKLQAKYRKIMFSRIYFHNAISFGKRGLTHGLQHEPINRHVVSRFQIRKVLSVQYLHTTGYRQTEGGELKWSYTQGSGTVPLLGVTVGELLEQRVEKHPDKLATIFSASRTRKTFQDLLTEADQLAAGLIALGVTKGDRVGIWAPNCWEWILAQYGTARAGIILVNINPAYQTMELEYVLKKVGLKVLITAEKFKTQDYYEMLFHINPELAYSPAGDLKSRSLPELKTVVMIGETKHRGTMTFAELMQAGTNKQLASVRDMQAKLQFDDPINIQFTSGTTGTPKGATLSHHNIVNNSYFVGMRLGYHQSSHRICAPVPLYHCFGMVLASLQCITHGATIVYPSPSFEPEAALQAVHDEKCTSLYGTPTMFIDMLNLHDFDIFNLESLSTGIMAGSPCPPEIMKQVVERLHMPDVTVCYGTTENSPVTFQSNITDPVEKRVGTIGTPAAHVEVKIIDEDGNVLPLGTPGELCTRGYATMLRYWNDHEKTEEVIMPDRWYRTGDIAIMEADGFARISGRMRDLIIRGGENIYPVEVENFLYSHPKVEDVQIIGVPDERLGEQVAAWIRLKEGQTATEDEIKEYCKGKISHFKIPNFVTFVEDYPLTVTGKVQKYIMREKAVKLYNLEHVTPH</sequence>
<dbReference type="EMBL" id="CAIIXF020000002">
    <property type="protein sequence ID" value="CAH1777383.1"/>
    <property type="molecule type" value="Genomic_DNA"/>
</dbReference>
<keyword evidence="9" id="KW-1185">Reference proteome</keyword>
<dbReference type="InterPro" id="IPR045851">
    <property type="entry name" value="AMP-bd_C_sf"/>
</dbReference>
<dbReference type="InterPro" id="IPR000873">
    <property type="entry name" value="AMP-dep_synth/lig_dom"/>
</dbReference>